<sequence length="106" mass="11831">MKFVLVLCVFVSILASWLQEEKMQSFLGLSEIEALLEELEEKTASYADYEYPAIMLNVQEDSDDIKTGDELGIRAGGEPPLKTGEAPRNTIVASTKMRFKIPDMNA</sequence>
<evidence type="ECO:0000313" key="4">
    <source>
        <dbReference type="Proteomes" id="UP000187209"/>
    </source>
</evidence>
<comment type="caution">
    <text evidence="3">The sequence shown here is derived from an EMBL/GenBank/DDBJ whole genome shotgun (WGS) entry which is preliminary data.</text>
</comment>
<dbReference type="OrthoDB" id="10476974at2759"/>
<reference evidence="3 4" key="1">
    <citation type="submission" date="2016-11" db="EMBL/GenBank/DDBJ databases">
        <title>The macronuclear genome of Stentor coeruleus: a giant cell with tiny introns.</title>
        <authorList>
            <person name="Slabodnick M."/>
            <person name="Ruby J.G."/>
            <person name="Reiff S.B."/>
            <person name="Swart E.C."/>
            <person name="Gosai S."/>
            <person name="Prabakaran S."/>
            <person name="Witkowska E."/>
            <person name="Larue G.E."/>
            <person name="Fisher S."/>
            <person name="Freeman R.M."/>
            <person name="Gunawardena J."/>
            <person name="Chu W."/>
            <person name="Stover N.A."/>
            <person name="Gregory B.D."/>
            <person name="Nowacki M."/>
            <person name="Derisi J."/>
            <person name="Roy S.W."/>
            <person name="Marshall W.F."/>
            <person name="Sood P."/>
        </authorList>
    </citation>
    <scope>NUCLEOTIDE SEQUENCE [LARGE SCALE GENOMIC DNA]</scope>
    <source>
        <strain evidence="3">WM001</strain>
    </source>
</reference>
<keyword evidence="2" id="KW-0732">Signal</keyword>
<feature type="signal peptide" evidence="2">
    <location>
        <begin position="1"/>
        <end position="15"/>
    </location>
</feature>
<feature type="chain" id="PRO_5012209950" evidence="2">
    <location>
        <begin position="16"/>
        <end position="106"/>
    </location>
</feature>
<evidence type="ECO:0000313" key="3">
    <source>
        <dbReference type="EMBL" id="OMJ65711.1"/>
    </source>
</evidence>
<evidence type="ECO:0000256" key="1">
    <source>
        <dbReference type="SAM" id="MobiDB-lite"/>
    </source>
</evidence>
<evidence type="ECO:0000256" key="2">
    <source>
        <dbReference type="SAM" id="SignalP"/>
    </source>
</evidence>
<dbReference type="EMBL" id="MPUH01001983">
    <property type="protein sequence ID" value="OMJ65711.1"/>
    <property type="molecule type" value="Genomic_DNA"/>
</dbReference>
<feature type="region of interest" description="Disordered" evidence="1">
    <location>
        <begin position="67"/>
        <end position="86"/>
    </location>
</feature>
<proteinExistence type="predicted"/>
<name>A0A1R2AMF8_9CILI</name>
<organism evidence="3 4">
    <name type="scientific">Stentor coeruleus</name>
    <dbReference type="NCBI Taxonomy" id="5963"/>
    <lineage>
        <taxon>Eukaryota</taxon>
        <taxon>Sar</taxon>
        <taxon>Alveolata</taxon>
        <taxon>Ciliophora</taxon>
        <taxon>Postciliodesmatophora</taxon>
        <taxon>Heterotrichea</taxon>
        <taxon>Heterotrichida</taxon>
        <taxon>Stentoridae</taxon>
        <taxon>Stentor</taxon>
    </lineage>
</organism>
<dbReference type="AlphaFoldDB" id="A0A1R2AMF8"/>
<accession>A0A1R2AMF8</accession>
<keyword evidence="4" id="KW-1185">Reference proteome</keyword>
<gene>
    <name evidence="3" type="ORF">SteCoe_37747</name>
</gene>
<dbReference type="Proteomes" id="UP000187209">
    <property type="component" value="Unassembled WGS sequence"/>
</dbReference>
<protein>
    <submittedName>
        <fullName evidence="3">Uncharacterized protein</fullName>
    </submittedName>
</protein>